<protein>
    <submittedName>
        <fullName evidence="1">Uncharacterized protein</fullName>
    </submittedName>
</protein>
<dbReference type="Proteomes" id="UP001163321">
    <property type="component" value="Chromosome 11"/>
</dbReference>
<evidence type="ECO:0000313" key="1">
    <source>
        <dbReference type="EMBL" id="KAI9919363.1"/>
    </source>
</evidence>
<reference evidence="1 2" key="1">
    <citation type="journal article" date="2022" name="bioRxiv">
        <title>The genome of the oomycete Peronosclerospora sorghi, a cosmopolitan pathogen of maize and sorghum, is inflated with dispersed pseudogenes.</title>
        <authorList>
            <person name="Fletcher K."/>
            <person name="Martin F."/>
            <person name="Isakeit T."/>
            <person name="Cavanaugh K."/>
            <person name="Magill C."/>
            <person name="Michelmore R."/>
        </authorList>
    </citation>
    <scope>NUCLEOTIDE SEQUENCE [LARGE SCALE GENOMIC DNA]</scope>
    <source>
        <strain evidence="1">P6</strain>
    </source>
</reference>
<accession>A0ACC0WMQ0</accession>
<name>A0ACC0WMQ0_9STRA</name>
<comment type="caution">
    <text evidence="1">The sequence shown here is derived from an EMBL/GenBank/DDBJ whole genome shotgun (WGS) entry which is preliminary data.</text>
</comment>
<gene>
    <name evidence="1" type="ORF">PsorP6_017734</name>
</gene>
<keyword evidence="2" id="KW-1185">Reference proteome</keyword>
<evidence type="ECO:0000313" key="2">
    <source>
        <dbReference type="Proteomes" id="UP001163321"/>
    </source>
</evidence>
<organism evidence="1 2">
    <name type="scientific">Peronosclerospora sorghi</name>
    <dbReference type="NCBI Taxonomy" id="230839"/>
    <lineage>
        <taxon>Eukaryota</taxon>
        <taxon>Sar</taxon>
        <taxon>Stramenopiles</taxon>
        <taxon>Oomycota</taxon>
        <taxon>Peronosporomycetes</taxon>
        <taxon>Peronosporales</taxon>
        <taxon>Peronosporaceae</taxon>
        <taxon>Peronosclerospora</taxon>
    </lineage>
</organism>
<dbReference type="EMBL" id="CM047590">
    <property type="protein sequence ID" value="KAI9919363.1"/>
    <property type="molecule type" value="Genomic_DNA"/>
</dbReference>
<proteinExistence type="predicted"/>
<sequence>MTSLLTIVDEVFRNANDELAMVRDKKITDVSSALNIHVVSERFSLCQKLLNESKEEENYTAETNTQNTQMVGYSNFPSEQYSSSPHDGNEMSMYNLTTFLRGHALWTHALDVARQTCGVFIEYFNKGLPSSVESSLAKFLNNLVLLNDARVNEEMHKIGLIPTYLDILEKRSTFDMFIIHIVPAISFILRDVDASRAKICPLTKDWFGWDVKIPENIINFLLLAKVDIPSLDIYATILHDVIHEVSL</sequence>